<protein>
    <recommendedName>
        <fullName evidence="3">DUF4162 domain-containing protein</fullName>
    </recommendedName>
</protein>
<evidence type="ECO:0000313" key="2">
    <source>
        <dbReference type="Proteomes" id="UP000464658"/>
    </source>
</evidence>
<dbReference type="Proteomes" id="UP000464658">
    <property type="component" value="Chromosome"/>
</dbReference>
<proteinExistence type="predicted"/>
<sequence>MEECFETGDAYQVRVNDQQIALKELPRLITESGGVLLHYRLSKLTLEDIFMKVVNA</sequence>
<dbReference type="AlphaFoldDB" id="A0A5S9M480"/>
<evidence type="ECO:0000313" key="1">
    <source>
        <dbReference type="EMBL" id="BBP86709.1"/>
    </source>
</evidence>
<gene>
    <name evidence="1" type="ORF">BsIDN1_03270</name>
</gene>
<accession>A0A5S9M480</accession>
<reference evidence="1 2" key="1">
    <citation type="submission" date="2019-12" db="EMBL/GenBank/DDBJ databases">
        <title>Full genome sequence of a Bacillus safensis strain isolated from commercially available natto in Indonesia.</title>
        <authorList>
            <person name="Yoshida M."/>
            <person name="Uomi M."/>
            <person name="Waturangi D."/>
            <person name="Ekaputri J.J."/>
            <person name="Setiamarga D.H.E."/>
        </authorList>
    </citation>
    <scope>NUCLEOTIDE SEQUENCE [LARGE SCALE GENOMIC DNA]</scope>
    <source>
        <strain evidence="1 2">IDN1</strain>
    </source>
</reference>
<organism evidence="1 2">
    <name type="scientific">Bacillus safensis</name>
    <dbReference type="NCBI Taxonomy" id="561879"/>
    <lineage>
        <taxon>Bacteria</taxon>
        <taxon>Bacillati</taxon>
        <taxon>Bacillota</taxon>
        <taxon>Bacilli</taxon>
        <taxon>Bacillales</taxon>
        <taxon>Bacillaceae</taxon>
        <taxon>Bacillus</taxon>
    </lineage>
</organism>
<evidence type="ECO:0008006" key="3">
    <source>
        <dbReference type="Google" id="ProtNLM"/>
    </source>
</evidence>
<dbReference type="EMBL" id="AP021906">
    <property type="protein sequence ID" value="BBP86709.1"/>
    <property type="molecule type" value="Genomic_DNA"/>
</dbReference>
<name>A0A5S9M480_BACIA</name>